<dbReference type="InterPro" id="IPR000086">
    <property type="entry name" value="NUDIX_hydrolase_dom"/>
</dbReference>
<dbReference type="Gene3D" id="3.90.79.10">
    <property type="entry name" value="Nucleoside Triphosphate Pyrophosphohydrolase"/>
    <property type="match status" value="1"/>
</dbReference>
<evidence type="ECO:0000256" key="2">
    <source>
        <dbReference type="ARBA" id="ARBA00022801"/>
    </source>
</evidence>
<comment type="cofactor">
    <cofactor evidence="1">
        <name>Mg(2+)</name>
        <dbReference type="ChEBI" id="CHEBI:18420"/>
    </cofactor>
</comment>
<dbReference type="Pfam" id="PF00293">
    <property type="entry name" value="NUDIX"/>
    <property type="match status" value="1"/>
</dbReference>
<keyword evidence="5" id="KW-1185">Reference proteome</keyword>
<name>A0A9X1SSU5_9ACTN</name>
<evidence type="ECO:0000259" key="3">
    <source>
        <dbReference type="PROSITE" id="PS51462"/>
    </source>
</evidence>
<sequence>MIRRSDNGNWALPGGGMDLGESIVACGVRVTLEETSVTGLLGIFTDPKHLLECTSDGEVRQEFSVVFLAAFVHGEPTPSSESSEVQWVDPAQLAGLTMDRSMRFRVGLWPKAGHLPHLG</sequence>
<dbReference type="GO" id="GO:0016787">
    <property type="term" value="F:hydrolase activity"/>
    <property type="evidence" value="ECO:0007669"/>
    <property type="project" value="UniProtKB-KW"/>
</dbReference>
<reference evidence="4" key="1">
    <citation type="submission" date="2021-11" db="EMBL/GenBank/DDBJ databases">
        <title>Streptomyces corallinus and Kineosporia corallina sp. nov., two new coral-derived marine actinobacteria.</title>
        <authorList>
            <person name="Buangrab K."/>
            <person name="Sutthacheep M."/>
            <person name="Yeemin T."/>
            <person name="Harunari E."/>
            <person name="Igarashi Y."/>
            <person name="Sripreechasak P."/>
            <person name="Kanchanasin P."/>
            <person name="Tanasupawat S."/>
            <person name="Phongsopitanun W."/>
        </authorList>
    </citation>
    <scope>NUCLEOTIDE SEQUENCE</scope>
    <source>
        <strain evidence="4">JCM 31032</strain>
    </source>
</reference>
<gene>
    <name evidence="4" type="ORF">LR394_07360</name>
</gene>
<comment type="caution">
    <text evidence="4">The sequence shown here is derived from an EMBL/GenBank/DDBJ whole genome shotgun (WGS) entry which is preliminary data.</text>
</comment>
<dbReference type="Proteomes" id="UP001138997">
    <property type="component" value="Unassembled WGS sequence"/>
</dbReference>
<proteinExistence type="predicted"/>
<protein>
    <submittedName>
        <fullName evidence="4">NUDIX domain-containing protein</fullName>
    </submittedName>
</protein>
<dbReference type="AlphaFoldDB" id="A0A9X1SSU5"/>
<evidence type="ECO:0000313" key="4">
    <source>
        <dbReference type="EMBL" id="MCD5310706.1"/>
    </source>
</evidence>
<dbReference type="InterPro" id="IPR015797">
    <property type="entry name" value="NUDIX_hydrolase-like_dom_sf"/>
</dbReference>
<dbReference type="PANTHER" id="PTHR43046:SF16">
    <property type="entry name" value="ADP-RIBOSE PYROPHOSPHATASE YJHB-RELATED"/>
    <property type="match status" value="1"/>
</dbReference>
<dbReference type="SUPFAM" id="SSF55811">
    <property type="entry name" value="Nudix"/>
    <property type="match status" value="1"/>
</dbReference>
<accession>A0A9X1SSU5</accession>
<dbReference type="PROSITE" id="PS51462">
    <property type="entry name" value="NUDIX"/>
    <property type="match status" value="1"/>
</dbReference>
<dbReference type="PANTHER" id="PTHR43046">
    <property type="entry name" value="GDP-MANNOSE MANNOSYL HYDROLASE"/>
    <property type="match status" value="1"/>
</dbReference>
<feature type="domain" description="Nudix hydrolase" evidence="3">
    <location>
        <begin position="1"/>
        <end position="112"/>
    </location>
</feature>
<evidence type="ECO:0000313" key="5">
    <source>
        <dbReference type="Proteomes" id="UP001138997"/>
    </source>
</evidence>
<dbReference type="EMBL" id="JAJOMB010000003">
    <property type="protein sequence ID" value="MCD5310706.1"/>
    <property type="molecule type" value="Genomic_DNA"/>
</dbReference>
<keyword evidence="2" id="KW-0378">Hydrolase</keyword>
<organism evidence="4 5">
    <name type="scientific">Kineosporia babensis</name>
    <dbReference type="NCBI Taxonomy" id="499548"/>
    <lineage>
        <taxon>Bacteria</taxon>
        <taxon>Bacillati</taxon>
        <taxon>Actinomycetota</taxon>
        <taxon>Actinomycetes</taxon>
        <taxon>Kineosporiales</taxon>
        <taxon>Kineosporiaceae</taxon>
        <taxon>Kineosporia</taxon>
    </lineage>
</organism>
<dbReference type="CDD" id="cd02883">
    <property type="entry name" value="NUDIX_Hydrolase"/>
    <property type="match status" value="1"/>
</dbReference>
<evidence type="ECO:0000256" key="1">
    <source>
        <dbReference type="ARBA" id="ARBA00001946"/>
    </source>
</evidence>